<proteinExistence type="predicted"/>
<dbReference type="RefSeq" id="WP_007015516.1">
    <property type="nucleotide sequence ID" value="NZ_AGFM01000081.1"/>
</dbReference>
<feature type="domain" description="N-acetyltransferase" evidence="1">
    <location>
        <begin position="17"/>
        <end position="97"/>
    </location>
</feature>
<accession>G6EJT8</accession>
<protein>
    <recommendedName>
        <fullName evidence="1">N-acetyltransferase domain-containing protein</fullName>
    </recommendedName>
</protein>
<dbReference type="AlphaFoldDB" id="G6EJT8"/>
<reference evidence="2 3" key="1">
    <citation type="journal article" date="2012" name="J. Bacteriol.">
        <title>Genome sequence of benzo(a)pyrene-degrading bacterium Novosphingobium pentaromativorans US6-1.</title>
        <authorList>
            <person name="Luo Y.R."/>
            <person name="Kang S.G."/>
            <person name="Kim S.J."/>
            <person name="Kim M.R."/>
            <person name="Li N."/>
            <person name="Lee J.H."/>
            <person name="Kwon K.K."/>
        </authorList>
    </citation>
    <scope>NUCLEOTIDE SEQUENCE [LARGE SCALE GENOMIC DNA]</scope>
    <source>
        <strain evidence="2 3">US6-1</strain>
    </source>
</reference>
<comment type="caution">
    <text evidence="2">The sequence shown here is derived from an EMBL/GenBank/DDBJ whole genome shotgun (WGS) entry which is preliminary data.</text>
</comment>
<dbReference type="InterPro" id="IPR016181">
    <property type="entry name" value="Acyl_CoA_acyltransferase"/>
</dbReference>
<dbReference type="InterPro" id="IPR000182">
    <property type="entry name" value="GNAT_dom"/>
</dbReference>
<dbReference type="SUPFAM" id="SSF55729">
    <property type="entry name" value="Acyl-CoA N-acyltransferases (Nat)"/>
    <property type="match status" value="1"/>
</dbReference>
<evidence type="ECO:0000313" key="2">
    <source>
        <dbReference type="EMBL" id="EHJ58418.1"/>
    </source>
</evidence>
<name>G6EJT8_9SPHN</name>
<keyword evidence="3" id="KW-1185">Reference proteome</keyword>
<organism evidence="2 3">
    <name type="scientific">Novosphingobium pentaromativorans US6-1</name>
    <dbReference type="NCBI Taxonomy" id="1088721"/>
    <lineage>
        <taxon>Bacteria</taxon>
        <taxon>Pseudomonadati</taxon>
        <taxon>Pseudomonadota</taxon>
        <taxon>Alphaproteobacteria</taxon>
        <taxon>Sphingomonadales</taxon>
        <taxon>Sphingomonadaceae</taxon>
        <taxon>Novosphingobium</taxon>
    </lineage>
</organism>
<evidence type="ECO:0000313" key="3">
    <source>
        <dbReference type="Proteomes" id="UP000004030"/>
    </source>
</evidence>
<dbReference type="Proteomes" id="UP000004030">
    <property type="component" value="Unassembled WGS sequence"/>
</dbReference>
<dbReference type="EMBL" id="AGFM01000081">
    <property type="protein sequence ID" value="EHJ58418.1"/>
    <property type="molecule type" value="Genomic_DNA"/>
</dbReference>
<dbReference type="Gene3D" id="3.40.630.30">
    <property type="match status" value="1"/>
</dbReference>
<gene>
    <name evidence="2" type="ORF">NSU_4609</name>
</gene>
<evidence type="ECO:0000259" key="1">
    <source>
        <dbReference type="Pfam" id="PF13302"/>
    </source>
</evidence>
<dbReference type="GO" id="GO:0016747">
    <property type="term" value="F:acyltransferase activity, transferring groups other than amino-acyl groups"/>
    <property type="evidence" value="ECO:0007669"/>
    <property type="project" value="InterPro"/>
</dbReference>
<dbReference type="PATRIC" id="fig|1088721.3.peg.4528"/>
<dbReference type="eggNOG" id="ENOG5033092">
    <property type="taxonomic scope" value="Bacteria"/>
</dbReference>
<sequence>MVPSKGTPKRGGGPGGEAWAIEADGERAGTVFINLIEEPPIGKHASLQIFLNRESQGRQIGRLAYRAACDASEYNVVYAHMRKSNIASRRAAEEAGFADVTPAGHSQLIMKHVRREGSSTGG</sequence>
<dbReference type="Pfam" id="PF13302">
    <property type="entry name" value="Acetyltransf_3"/>
    <property type="match status" value="1"/>
</dbReference>